<gene>
    <name evidence="1" type="ORF">SAMN05216404_102338</name>
</gene>
<organism evidence="1 2">
    <name type="scientific">Nitrosospira multiformis</name>
    <dbReference type="NCBI Taxonomy" id="1231"/>
    <lineage>
        <taxon>Bacteria</taxon>
        <taxon>Pseudomonadati</taxon>
        <taxon>Pseudomonadota</taxon>
        <taxon>Betaproteobacteria</taxon>
        <taxon>Nitrosomonadales</taxon>
        <taxon>Nitrosomonadaceae</taxon>
        <taxon>Nitrosospira</taxon>
    </lineage>
</organism>
<dbReference type="RefSeq" id="WP_074744448.1">
    <property type="nucleotide sequence ID" value="NZ_FOCT01000002.1"/>
</dbReference>
<reference evidence="1 2" key="1">
    <citation type="submission" date="2016-10" db="EMBL/GenBank/DDBJ databases">
        <authorList>
            <person name="de Groot N.N."/>
        </authorList>
    </citation>
    <scope>NUCLEOTIDE SEQUENCE [LARGE SCALE GENOMIC DNA]</scope>
    <source>
        <strain evidence="1 2">Nl18</strain>
    </source>
</reference>
<proteinExistence type="predicted"/>
<protein>
    <submittedName>
        <fullName evidence="1">Uncharacterized protein</fullName>
    </submittedName>
</protein>
<dbReference type="EMBL" id="FOCT01000002">
    <property type="protein sequence ID" value="SEN09408.1"/>
    <property type="molecule type" value="Genomic_DNA"/>
</dbReference>
<name>A0A1H8DS76_9PROT</name>
<evidence type="ECO:0000313" key="2">
    <source>
        <dbReference type="Proteomes" id="UP000183898"/>
    </source>
</evidence>
<dbReference type="Proteomes" id="UP000183898">
    <property type="component" value="Unassembled WGS sequence"/>
</dbReference>
<accession>A0A1H8DS76</accession>
<evidence type="ECO:0000313" key="1">
    <source>
        <dbReference type="EMBL" id="SEN09408.1"/>
    </source>
</evidence>
<dbReference type="AlphaFoldDB" id="A0A1H8DS76"/>
<sequence>MQIRDQVTPATILAELVSHARAQPADTQGFCHVNCQDLYGRFHAKAERIFASFDKYIPLTWYLWRAGESATDIAMRYSSEFLSGGTDRFIGMRLISRDELAAGDNQATKIGAQIRELQKDYDALLERYFLLLCTDDEKQQEKIESIIEALKADTTIVTVVPRYAWSFFAMEDAVIDAVVDRLMYPDDYVRQQAREQVSGLDRRRLVLLLSCLIHGIEENSCFTVSDDFVMHNELVQEFEKDNPEERGSVAEDVIAMDGRFFFREADVNGFEIYQDSVSAVIALYYDAKVRYSHTGDEAVHYLYTLLEQTGETT</sequence>